<evidence type="ECO:0000313" key="1">
    <source>
        <dbReference type="EMBL" id="KIU10537.1"/>
    </source>
</evidence>
<evidence type="ECO:0000313" key="2">
    <source>
        <dbReference type="Proteomes" id="UP000032247"/>
    </source>
</evidence>
<organism evidence="1 2">
    <name type="scientific">Bacillus subtilis</name>
    <dbReference type="NCBI Taxonomy" id="1423"/>
    <lineage>
        <taxon>Bacteria</taxon>
        <taxon>Bacillati</taxon>
        <taxon>Bacillota</taxon>
        <taxon>Bacilli</taxon>
        <taxon>Bacillales</taxon>
        <taxon>Bacillaceae</taxon>
        <taxon>Bacillus</taxon>
    </lineage>
</organism>
<sequence length="328" mass="37645">MPCFKMHGRDINSIFQLMGYKENNISHSTAWVLSKCTTMLEIFIKDVCGVAGYKWEDVEISVQEYEKGSGITDIEITDEKEFFIIVEAKRGWILPSKEQLLKYAKRESFKTSFARNKVIVTLSECSREYAYHNLEIKNANGVPIKHVSWKDINKFASAAYSTSSNSEKKLLKELQLYLRGLVTMQNQTSNEVYVVSLSSGKPNECNLSWIDIVKKKNKYFHPMGRNGWPKEPPNYIAFRYKGKLQSIHHIEGYVVTKNLHNEIVEMPNKVSDVPYFTYNLGAAIIPSKEIKTGSIYPNGRVWCHLDTLLTCDTISDARDLTKGRMEQL</sequence>
<comment type="caution">
    <text evidence="1">The sequence shown here is derived from an EMBL/GenBank/DDBJ whole genome shotgun (WGS) entry which is preliminary data.</text>
</comment>
<dbReference type="EMBL" id="JXBC01000004">
    <property type="protein sequence ID" value="KIU10537.1"/>
    <property type="molecule type" value="Genomic_DNA"/>
</dbReference>
<reference evidence="1 2" key="1">
    <citation type="submission" date="2014-12" db="EMBL/GenBank/DDBJ databases">
        <title>Comparative genome analysis of Bacillus coagulans HM-08, Clostridium butyricum HM-68, Bacillus subtilis HM-66 and Bacillus licheniformis BL-09.</title>
        <authorList>
            <person name="Zhang H."/>
        </authorList>
    </citation>
    <scope>NUCLEOTIDE SEQUENCE [LARGE SCALE GENOMIC DNA]</scope>
    <source>
        <strain evidence="1 2">HM-66</strain>
    </source>
</reference>
<dbReference type="PATRIC" id="fig|1423.173.peg.2647"/>
<dbReference type="Proteomes" id="UP000032247">
    <property type="component" value="Unassembled WGS sequence"/>
</dbReference>
<proteinExistence type="predicted"/>
<name>A0A0D1KWC9_BACIU</name>
<dbReference type="AlphaFoldDB" id="A0A0D1KWC9"/>
<accession>A0A0D1KWC9</accession>
<protein>
    <submittedName>
        <fullName evidence="1">Uncharacterized protein</fullName>
    </submittedName>
</protein>
<gene>
    <name evidence="1" type="ORF">SC09_Contig25orf00300</name>
</gene>